<keyword evidence="2" id="KW-1133">Transmembrane helix</keyword>
<sequence>MFGDRSEIWNAFLYRYVGGVSVLLLSFFAFKWLQQFQTSKSLHVPSKKRTMSKKKKKKSKKKVKSSDSDSILPNVPPEDIFPKSNEIASEINERPLQRETLPISMITRYQTDEKVIARYKRGNEWFPATIKEIRRGNEYHLKYDDGEIEYRVPDIYILPFDASESMKAAQSNVPKEMESDSEEDWQLASRKTVSKAPETIRKPSRRKENKKLVKELLRAQAQSHGLHARWKACE</sequence>
<dbReference type="Gene3D" id="2.30.30.140">
    <property type="match status" value="1"/>
</dbReference>
<feature type="transmembrane region" description="Helical" evidence="2">
    <location>
        <begin position="12"/>
        <end position="33"/>
    </location>
</feature>
<dbReference type="AlphaFoldDB" id="A0A024GT67"/>
<dbReference type="InParanoid" id="A0A024GT67"/>
<keyword evidence="2" id="KW-0472">Membrane</keyword>
<feature type="region of interest" description="Disordered" evidence="1">
    <location>
        <begin position="168"/>
        <end position="209"/>
    </location>
</feature>
<dbReference type="Proteomes" id="UP000053237">
    <property type="component" value="Unassembled WGS sequence"/>
</dbReference>
<evidence type="ECO:0000313" key="3">
    <source>
        <dbReference type="EMBL" id="CCI49910.1"/>
    </source>
</evidence>
<reference evidence="3 4" key="1">
    <citation type="submission" date="2012-05" db="EMBL/GenBank/DDBJ databases">
        <title>Recombination and specialization in a pathogen metapopulation.</title>
        <authorList>
            <person name="Gardiner A."/>
            <person name="Kemen E."/>
            <person name="Schultz-Larsen T."/>
            <person name="MacLean D."/>
            <person name="Van Oosterhout C."/>
            <person name="Jones J.D.G."/>
        </authorList>
    </citation>
    <scope>NUCLEOTIDE SEQUENCE [LARGE SCALE GENOMIC DNA]</scope>
    <source>
        <strain evidence="3 4">Ac Nc2</strain>
    </source>
</reference>
<evidence type="ECO:0000256" key="1">
    <source>
        <dbReference type="SAM" id="MobiDB-lite"/>
    </source>
</evidence>
<organism evidence="3 4">
    <name type="scientific">Albugo candida</name>
    <dbReference type="NCBI Taxonomy" id="65357"/>
    <lineage>
        <taxon>Eukaryota</taxon>
        <taxon>Sar</taxon>
        <taxon>Stramenopiles</taxon>
        <taxon>Oomycota</taxon>
        <taxon>Peronosporomycetes</taxon>
        <taxon>Albuginales</taxon>
        <taxon>Albuginaceae</taxon>
        <taxon>Albugo</taxon>
    </lineage>
</organism>
<gene>
    <name evidence="3" type="ORF">BN9_113960</name>
</gene>
<dbReference type="EMBL" id="CAIX01000365">
    <property type="protein sequence ID" value="CCI49910.1"/>
    <property type="molecule type" value="Genomic_DNA"/>
</dbReference>
<comment type="caution">
    <text evidence="3">The sequence shown here is derived from an EMBL/GenBank/DDBJ whole genome shotgun (WGS) entry which is preliminary data.</text>
</comment>
<dbReference type="CDD" id="cd04508">
    <property type="entry name" value="Tudor_SF"/>
    <property type="match status" value="1"/>
</dbReference>
<proteinExistence type="predicted"/>
<accession>A0A024GT67</accession>
<dbReference type="OrthoDB" id="78237at2759"/>
<keyword evidence="4" id="KW-1185">Reference proteome</keyword>
<evidence type="ECO:0000313" key="4">
    <source>
        <dbReference type="Proteomes" id="UP000053237"/>
    </source>
</evidence>
<feature type="region of interest" description="Disordered" evidence="1">
    <location>
        <begin position="44"/>
        <end position="76"/>
    </location>
</feature>
<name>A0A024GT67_9STRA</name>
<protein>
    <recommendedName>
        <fullName evidence="5">Tudor domain-containing protein</fullName>
    </recommendedName>
</protein>
<keyword evidence="2" id="KW-0812">Transmembrane</keyword>
<feature type="compositionally biased region" description="Basic residues" evidence="1">
    <location>
        <begin position="45"/>
        <end position="63"/>
    </location>
</feature>
<evidence type="ECO:0000256" key="2">
    <source>
        <dbReference type="SAM" id="Phobius"/>
    </source>
</evidence>
<evidence type="ECO:0008006" key="5">
    <source>
        <dbReference type="Google" id="ProtNLM"/>
    </source>
</evidence>